<evidence type="ECO:0000313" key="9">
    <source>
        <dbReference type="EMBL" id="HHI97971.1"/>
    </source>
</evidence>
<keyword evidence="9" id="KW-0966">Cell projection</keyword>
<comment type="subunit">
    <text evidence="7">The basal body constitutes a major portion of the flagellar organelle and consists of four rings (L,P,S, and M) mounted on a central rod.</text>
</comment>
<keyword evidence="4 7" id="KW-0472">Membrane</keyword>
<dbReference type="Proteomes" id="UP000886101">
    <property type="component" value="Unassembled WGS sequence"/>
</dbReference>
<dbReference type="GO" id="GO:0009427">
    <property type="term" value="C:bacterial-type flagellum basal body, distal rod, L ring"/>
    <property type="evidence" value="ECO:0007669"/>
    <property type="project" value="InterPro"/>
</dbReference>
<dbReference type="GO" id="GO:0003774">
    <property type="term" value="F:cytoskeletal motor activity"/>
    <property type="evidence" value="ECO:0007669"/>
    <property type="project" value="InterPro"/>
</dbReference>
<dbReference type="GO" id="GO:0009279">
    <property type="term" value="C:cell outer membrane"/>
    <property type="evidence" value="ECO:0007669"/>
    <property type="project" value="UniProtKB-SubCell"/>
</dbReference>
<dbReference type="InterPro" id="IPR000527">
    <property type="entry name" value="Flag_Lring"/>
</dbReference>
<evidence type="ECO:0000256" key="3">
    <source>
        <dbReference type="ARBA" id="ARBA00022729"/>
    </source>
</evidence>
<comment type="similarity">
    <text evidence="2 7">Belongs to the FlgH family.</text>
</comment>
<keyword evidence="3 7" id="KW-0732">Signal</keyword>
<keyword evidence="9" id="KW-0282">Flagellum</keyword>
<evidence type="ECO:0000256" key="8">
    <source>
        <dbReference type="SAM" id="SignalP"/>
    </source>
</evidence>
<dbReference type="HAMAP" id="MF_00415">
    <property type="entry name" value="FlgH"/>
    <property type="match status" value="1"/>
</dbReference>
<evidence type="ECO:0000256" key="7">
    <source>
        <dbReference type="HAMAP-Rule" id="MF_00415"/>
    </source>
</evidence>
<proteinExistence type="inferred from homology"/>
<dbReference type="PANTHER" id="PTHR34933">
    <property type="entry name" value="FLAGELLAR L-RING PROTEIN"/>
    <property type="match status" value="1"/>
</dbReference>
<keyword evidence="7" id="KW-0449">Lipoprotein</keyword>
<dbReference type="PANTHER" id="PTHR34933:SF1">
    <property type="entry name" value="FLAGELLAR L-RING PROTEIN"/>
    <property type="match status" value="1"/>
</dbReference>
<dbReference type="EMBL" id="DROK01000266">
    <property type="protein sequence ID" value="HHI97971.1"/>
    <property type="molecule type" value="Genomic_DNA"/>
</dbReference>
<organism evidence="9">
    <name type="scientific">Thermodesulfatator atlanticus</name>
    <dbReference type="NCBI Taxonomy" id="501497"/>
    <lineage>
        <taxon>Bacteria</taxon>
        <taxon>Pseudomonadati</taxon>
        <taxon>Thermodesulfobacteriota</taxon>
        <taxon>Thermodesulfobacteria</taxon>
        <taxon>Thermodesulfobacteriales</taxon>
        <taxon>Thermodesulfatatoraceae</taxon>
        <taxon>Thermodesulfatator</taxon>
    </lineage>
</organism>
<keyword evidence="6 7" id="KW-0998">Cell outer membrane</keyword>
<dbReference type="PRINTS" id="PR01008">
    <property type="entry name" value="FLGLRINGFLGH"/>
</dbReference>
<reference evidence="9" key="1">
    <citation type="journal article" date="2020" name="mSystems">
        <title>Genome- and Community-Level Interaction Insights into Carbon Utilization and Element Cycling Functions of Hydrothermarchaeota in Hydrothermal Sediment.</title>
        <authorList>
            <person name="Zhou Z."/>
            <person name="Liu Y."/>
            <person name="Xu W."/>
            <person name="Pan J."/>
            <person name="Luo Z.H."/>
            <person name="Li M."/>
        </authorList>
    </citation>
    <scope>NUCLEOTIDE SEQUENCE [LARGE SCALE GENOMIC DNA]</scope>
    <source>
        <strain evidence="9">HyVt-533</strain>
    </source>
</reference>
<evidence type="ECO:0000256" key="5">
    <source>
        <dbReference type="ARBA" id="ARBA00023143"/>
    </source>
</evidence>
<keyword evidence="9" id="KW-0969">Cilium</keyword>
<comment type="caution">
    <text evidence="9">The sequence shown here is derived from an EMBL/GenBank/DDBJ whole genome shotgun (WGS) entry which is preliminary data.</text>
</comment>
<keyword evidence="5 7" id="KW-0975">Bacterial flagellum</keyword>
<sequence length="229" mass="25180">MKSRLFLILILLSFSACTTTQTQKITPPPPPQVYVPPAPQPQPAEGSLYGGRGVFFFEDHRARRVGDIITVKIVETYQSSSKVDNKTTRKSSFTSGIKALLGFEKAVEDANRRFKASEMFGGELNSSTSGQGQYARNTNIVATITARVVEVLPNGNLVIQGVRTVRQNENLEYLTISGIVRPEDIDPDNTVLSTQVADAHLEYSGRGPNTIATRGPGWLARVLQLIWLF</sequence>
<comment type="function">
    <text evidence="1 7">Assembles around the rod to form the L-ring and probably protects the motor/basal body from shearing forces during rotation.</text>
</comment>
<dbReference type="Pfam" id="PF02107">
    <property type="entry name" value="FlgH"/>
    <property type="match status" value="1"/>
</dbReference>
<dbReference type="GO" id="GO:0071973">
    <property type="term" value="P:bacterial-type flagellum-dependent cell motility"/>
    <property type="evidence" value="ECO:0007669"/>
    <property type="project" value="InterPro"/>
</dbReference>
<feature type="chain" id="PRO_5031479650" description="Flagellar L-ring protein" evidence="8">
    <location>
        <begin position="19"/>
        <end position="229"/>
    </location>
</feature>
<comment type="subcellular location">
    <subcellularLocation>
        <location evidence="7">Cell outer membrane</location>
        <topology evidence="7">Lipid-anchor</topology>
    </subcellularLocation>
    <subcellularLocation>
        <location evidence="7">Bacterial flagellum basal body</location>
    </subcellularLocation>
</comment>
<evidence type="ECO:0000256" key="4">
    <source>
        <dbReference type="ARBA" id="ARBA00023136"/>
    </source>
</evidence>
<dbReference type="AlphaFoldDB" id="A0A7V5P1C7"/>
<evidence type="ECO:0000256" key="1">
    <source>
        <dbReference type="ARBA" id="ARBA00002591"/>
    </source>
</evidence>
<dbReference type="PROSITE" id="PS51257">
    <property type="entry name" value="PROKAR_LIPOPROTEIN"/>
    <property type="match status" value="1"/>
</dbReference>
<gene>
    <name evidence="7" type="primary">flgH</name>
    <name evidence="9" type="ORF">ENJ96_09000</name>
</gene>
<feature type="signal peptide" evidence="8">
    <location>
        <begin position="1"/>
        <end position="18"/>
    </location>
</feature>
<name>A0A7V5P1C7_9BACT</name>
<evidence type="ECO:0000256" key="6">
    <source>
        <dbReference type="ARBA" id="ARBA00023237"/>
    </source>
</evidence>
<accession>A0A7V5P1C7</accession>
<protein>
    <recommendedName>
        <fullName evidence="7">Flagellar L-ring protein</fullName>
    </recommendedName>
    <alternativeName>
        <fullName evidence="7">Basal body L-ring protein</fullName>
    </alternativeName>
</protein>
<evidence type="ECO:0000256" key="2">
    <source>
        <dbReference type="ARBA" id="ARBA00006929"/>
    </source>
</evidence>